<comment type="caution">
    <text evidence="4">The sequence shown here is derived from an EMBL/GenBank/DDBJ whole genome shotgun (WGS) entry which is preliminary data.</text>
</comment>
<evidence type="ECO:0000313" key="4">
    <source>
        <dbReference type="EMBL" id="GLV53883.1"/>
    </source>
</evidence>
<accession>A0ABQ6FKY5</accession>
<evidence type="ECO:0000259" key="3">
    <source>
        <dbReference type="Pfam" id="PF07282"/>
    </source>
</evidence>
<evidence type="ECO:0000256" key="2">
    <source>
        <dbReference type="SAM" id="MobiDB-lite"/>
    </source>
</evidence>
<name>A0ABQ6FKY5_9CHLR</name>
<proteinExistence type="predicted"/>
<organism evidence="4 5">
    <name type="scientific">Dictyobacter halimunensis</name>
    <dbReference type="NCBI Taxonomy" id="3026934"/>
    <lineage>
        <taxon>Bacteria</taxon>
        <taxon>Bacillati</taxon>
        <taxon>Chloroflexota</taxon>
        <taxon>Ktedonobacteria</taxon>
        <taxon>Ktedonobacterales</taxon>
        <taxon>Dictyobacteraceae</taxon>
        <taxon>Dictyobacter</taxon>
    </lineage>
</organism>
<gene>
    <name evidence="4" type="ORF">KDH_07340</name>
</gene>
<feature type="domain" description="Cas12f1-like TNB" evidence="3">
    <location>
        <begin position="4"/>
        <end position="25"/>
    </location>
</feature>
<dbReference type="Proteomes" id="UP001344906">
    <property type="component" value="Unassembled WGS sequence"/>
</dbReference>
<evidence type="ECO:0000256" key="1">
    <source>
        <dbReference type="ARBA" id="ARBA00023125"/>
    </source>
</evidence>
<dbReference type="Pfam" id="PF07282">
    <property type="entry name" value="Cas12f1-like_TNB"/>
    <property type="match status" value="1"/>
</dbReference>
<dbReference type="InterPro" id="IPR010095">
    <property type="entry name" value="Cas12f1-like_TNB"/>
</dbReference>
<feature type="region of interest" description="Disordered" evidence="2">
    <location>
        <begin position="43"/>
        <end position="63"/>
    </location>
</feature>
<sequence>MKYRTYCCLKCGLVMDRDLNAALNLEREARRILQEALLVPVVDSGSGPTEKRLWRPRETEAGS</sequence>
<feature type="compositionally biased region" description="Basic and acidic residues" evidence="2">
    <location>
        <begin position="49"/>
        <end position="63"/>
    </location>
</feature>
<keyword evidence="1" id="KW-0238">DNA-binding</keyword>
<dbReference type="EMBL" id="BSRI01000001">
    <property type="protein sequence ID" value="GLV53883.1"/>
    <property type="molecule type" value="Genomic_DNA"/>
</dbReference>
<reference evidence="4 5" key="1">
    <citation type="submission" date="2023-02" db="EMBL/GenBank/DDBJ databases">
        <title>Dictyobacter halimunensis sp. nov., a new member of the class Ktedonobacteria from forest soil in a geothermal area.</title>
        <authorList>
            <person name="Rachmania M.K."/>
            <person name="Ningsih F."/>
            <person name="Sakai Y."/>
            <person name="Yabe S."/>
            <person name="Yokota A."/>
            <person name="Sjamsuridzal W."/>
        </authorList>
    </citation>
    <scope>NUCLEOTIDE SEQUENCE [LARGE SCALE GENOMIC DNA]</scope>
    <source>
        <strain evidence="4 5">S3.2.2.5</strain>
    </source>
</reference>
<keyword evidence="5" id="KW-1185">Reference proteome</keyword>
<protein>
    <recommendedName>
        <fullName evidence="3">Cas12f1-like TNB domain-containing protein</fullName>
    </recommendedName>
</protein>
<evidence type="ECO:0000313" key="5">
    <source>
        <dbReference type="Proteomes" id="UP001344906"/>
    </source>
</evidence>